<dbReference type="AlphaFoldDB" id="A0A4R5G622"/>
<dbReference type="Proteomes" id="UP000295231">
    <property type="component" value="Unassembled WGS sequence"/>
</dbReference>
<dbReference type="SUPFAM" id="SSF143120">
    <property type="entry name" value="YefM-like"/>
    <property type="match status" value="1"/>
</dbReference>
<proteinExistence type="inferred from homology"/>
<dbReference type="InterPro" id="IPR036165">
    <property type="entry name" value="YefM-like_sf"/>
</dbReference>
<keyword evidence="4" id="KW-1185">Reference proteome</keyword>
<evidence type="ECO:0000256" key="2">
    <source>
        <dbReference type="RuleBase" id="RU362080"/>
    </source>
</evidence>
<dbReference type="Pfam" id="PF02604">
    <property type="entry name" value="PhdYeFM_antitox"/>
    <property type="match status" value="1"/>
</dbReference>
<dbReference type="NCBIfam" id="TIGR01552">
    <property type="entry name" value="phd_fam"/>
    <property type="match status" value="1"/>
</dbReference>
<sequence length="71" mass="8281">KQVNDDAEPLIVTSKNIDDTVVVLSKRDYDSMQETFRIMSNNYLMNKIKRGDEQFKAANFQTHELLEVDDD</sequence>
<protein>
    <recommendedName>
        <fullName evidence="2">Antitoxin</fullName>
    </recommendedName>
</protein>
<dbReference type="EMBL" id="SJWY01000101">
    <property type="protein sequence ID" value="TDE72662.1"/>
    <property type="molecule type" value="Genomic_DNA"/>
</dbReference>
<comment type="similarity">
    <text evidence="1 2">Belongs to the phD/YefM antitoxin family.</text>
</comment>
<name>A0A4R5G622_9STRE</name>
<dbReference type="RefSeq" id="WP_132869535.1">
    <property type="nucleotide sequence ID" value="NZ_SJWY01000101.1"/>
</dbReference>
<dbReference type="InterPro" id="IPR006442">
    <property type="entry name" value="Antitoxin_Phd/YefM"/>
</dbReference>
<accession>A0A4R5G622</accession>
<dbReference type="Gene3D" id="3.40.1620.10">
    <property type="entry name" value="YefM-like domain"/>
    <property type="match status" value="1"/>
</dbReference>
<evidence type="ECO:0000313" key="3">
    <source>
        <dbReference type="EMBL" id="TDE72662.1"/>
    </source>
</evidence>
<gene>
    <name evidence="3" type="ORF">E0E04_05300</name>
</gene>
<reference evidence="3 4" key="1">
    <citation type="submission" date="2019-03" db="EMBL/GenBank/DDBJ databases">
        <authorList>
            <person name="Fan P."/>
        </authorList>
    </citation>
    <scope>NUCLEOTIDE SEQUENCE [LARGE SCALE GENOMIC DNA]</scope>
    <source>
        <strain evidence="3 4">KCJ4950</strain>
    </source>
</reference>
<evidence type="ECO:0000256" key="1">
    <source>
        <dbReference type="ARBA" id="ARBA00009981"/>
    </source>
</evidence>
<feature type="non-terminal residue" evidence="3">
    <location>
        <position position="1"/>
    </location>
</feature>
<evidence type="ECO:0000313" key="4">
    <source>
        <dbReference type="Proteomes" id="UP000295231"/>
    </source>
</evidence>
<organism evidence="3 4">
    <name type="scientific">Streptococcus vicugnae</name>
    <dbReference type="NCBI Taxonomy" id="2740579"/>
    <lineage>
        <taxon>Bacteria</taxon>
        <taxon>Bacillati</taxon>
        <taxon>Bacillota</taxon>
        <taxon>Bacilli</taxon>
        <taxon>Lactobacillales</taxon>
        <taxon>Streptococcaceae</taxon>
        <taxon>Streptococcus</taxon>
    </lineage>
</organism>
<comment type="function">
    <text evidence="2">Antitoxin component of a type II toxin-antitoxin (TA) system.</text>
</comment>
<comment type="caution">
    <text evidence="3">The sequence shown here is derived from an EMBL/GenBank/DDBJ whole genome shotgun (WGS) entry which is preliminary data.</text>
</comment>